<dbReference type="SUPFAM" id="SSF57667">
    <property type="entry name" value="beta-beta-alpha zinc fingers"/>
    <property type="match status" value="1"/>
</dbReference>
<dbReference type="InterPro" id="IPR040025">
    <property type="entry name" value="Znf622/Rei1/Reh1"/>
</dbReference>
<dbReference type="PANTHER" id="PTHR13182:SF21">
    <property type="entry name" value="CYTOPLASMIC 60S SUBUNIT BIOGENESIS FACTOR REI1"/>
    <property type="match status" value="1"/>
</dbReference>
<accession>A0AAW0VNE2</accession>
<dbReference type="PROSITE" id="PS00028">
    <property type="entry name" value="ZINC_FINGER_C2H2_1"/>
    <property type="match status" value="1"/>
</dbReference>
<dbReference type="EMBL" id="PEKT03000001">
    <property type="protein sequence ID" value="KAK8443370.1"/>
    <property type="molecule type" value="Genomic_DNA"/>
</dbReference>
<gene>
    <name evidence="2" type="ORF">B9J08_01735</name>
</gene>
<dbReference type="SMART" id="SM00355">
    <property type="entry name" value="ZnF_C2H2"/>
    <property type="match status" value="3"/>
</dbReference>
<dbReference type="Proteomes" id="UP000230249">
    <property type="component" value="Unassembled WGS sequence"/>
</dbReference>
<keyword evidence="3" id="KW-1185">Reference proteome</keyword>
<dbReference type="GO" id="GO:0030687">
    <property type="term" value="C:preribosome, large subunit precursor"/>
    <property type="evidence" value="ECO:0007669"/>
    <property type="project" value="TreeGrafter"/>
</dbReference>
<reference evidence="2 3" key="2">
    <citation type="journal article" date="2018" name="Nat. Commun.">
        <title>Genomic insights into multidrug-resistance, mating and virulence in Candida auris and related emerging species.</title>
        <authorList>
            <person name="Munoz J.F."/>
            <person name="Gade L."/>
            <person name="Chow N.A."/>
            <person name="Loparev V.N."/>
            <person name="Juieng P."/>
            <person name="Berkow E.L."/>
            <person name="Farrer R.A."/>
            <person name="Litvintseva A.P."/>
            <person name="Cuomo C.A."/>
        </authorList>
    </citation>
    <scope>GENOME REANNOTATION</scope>
    <source>
        <strain evidence="2 3">B8441</strain>
    </source>
</reference>
<proteinExistence type="predicted"/>
<dbReference type="InterPro" id="IPR013087">
    <property type="entry name" value="Znf_C2H2_type"/>
</dbReference>
<dbReference type="Pfam" id="PF12756">
    <property type="entry name" value="zf-C2H2_2"/>
    <property type="match status" value="1"/>
</dbReference>
<dbReference type="GO" id="GO:0042273">
    <property type="term" value="P:ribosomal large subunit biogenesis"/>
    <property type="evidence" value="ECO:0007669"/>
    <property type="project" value="TreeGrafter"/>
</dbReference>
<name>A0AAW0VNE2_CANAR</name>
<dbReference type="InterPro" id="IPR036236">
    <property type="entry name" value="Znf_C2H2_sf"/>
</dbReference>
<evidence type="ECO:0000313" key="2">
    <source>
        <dbReference type="EMBL" id="KAK8443370.1"/>
    </source>
</evidence>
<protein>
    <recommendedName>
        <fullName evidence="1">C2H2-type domain-containing protein</fullName>
    </recommendedName>
</protein>
<feature type="domain" description="C2H2-type" evidence="1">
    <location>
        <begin position="5"/>
        <end position="27"/>
    </location>
</feature>
<evidence type="ECO:0000313" key="3">
    <source>
        <dbReference type="Proteomes" id="UP000230249"/>
    </source>
</evidence>
<dbReference type="InterPro" id="IPR041661">
    <property type="entry name" value="ZN622/Rei1/Reh1_Znf-C2H2"/>
</dbReference>
<comment type="caution">
    <text evidence="2">The sequence shown here is derived from an EMBL/GenBank/DDBJ whole genome shotgun (WGS) entry which is preliminary data.</text>
</comment>
<evidence type="ECO:0000259" key="1">
    <source>
        <dbReference type="PROSITE" id="PS00028"/>
    </source>
</evidence>
<organism evidence="2 3">
    <name type="scientific">Candidozyma auris</name>
    <name type="common">Yeast</name>
    <name type="synonym">Candida auris</name>
    <dbReference type="NCBI Taxonomy" id="498019"/>
    <lineage>
        <taxon>Eukaryota</taxon>
        <taxon>Fungi</taxon>
        <taxon>Dikarya</taxon>
        <taxon>Ascomycota</taxon>
        <taxon>Saccharomycotina</taxon>
        <taxon>Pichiomycetes</taxon>
        <taxon>Metschnikowiaceae</taxon>
        <taxon>Candidozyma</taxon>
    </lineage>
</organism>
<dbReference type="PANTHER" id="PTHR13182">
    <property type="entry name" value="ZINC FINGER PROTEIN 622"/>
    <property type="match status" value="1"/>
</dbReference>
<reference evidence="2 3" key="1">
    <citation type="journal article" date="2017" name="Clin. Infect. Dis.">
        <title>Simultaneous emergence of multidrug-resistant Candida auris on 3 continents confirmed by whole-genome sequencing and epidemiological analyses.</title>
        <authorList>
            <person name="Lockhart S.R."/>
            <person name="Etienne K.A."/>
            <person name="Vallabhaneni S."/>
            <person name="Farooqi J."/>
            <person name="Chowdhary A."/>
            <person name="Govender N.P."/>
            <person name="Colombo A.L."/>
            <person name="Calvo B."/>
            <person name="Cuomo C.A."/>
            <person name="Desjardins C.A."/>
            <person name="Berkow E.L."/>
            <person name="Castanheira M."/>
            <person name="Magobo R.E."/>
            <person name="Jabeen K."/>
            <person name="Asghar R.J."/>
            <person name="Meis J.F."/>
            <person name="Jackson B."/>
            <person name="Chiller T."/>
            <person name="Litvintseva A.P."/>
        </authorList>
    </citation>
    <scope>NUCLEOTIDE SEQUENCE [LARGE SCALE GENOMIC DNA]</scope>
    <source>
        <strain evidence="2 3">B8441</strain>
    </source>
</reference>
<dbReference type="AlphaFoldDB" id="A0AAW0VNE2"/>
<sequence length="350" mass="39653">MSFTCLSCGLSFENALLQRSHMKTDWHRYNLKRRVTQLPPVDEATFQKKVDNDNRDVGASKSIRSKTKCPKDLNGKRHMIGGKSADIPCVSPHISAEEAMNQALENKIKQRIEISPTTCLFCQSKHSVHFSSIEENVEHMSKVHGLFIPEKKYLVDIKGLLVYLGEKLGLGNVCLCCTYQGKDLESVREHMRSKRHMRIPYETEDEKLEISDFYDFSSSYDTPTRETCSEDEEAWEDVSSDEEASLSDSESHSEGAIIDLGDELLLPSGLSVGHRIAKKSKKPSKDVILTEGQGTVVAAESRQFMGNIGPAQSKAQLAIWKSEQKMQNRKDRREAKYVNNQPHFRDQLLQ</sequence>